<accession>A0A6J5SCY8</accession>
<organism evidence="5">
    <name type="scientific">uncultured Caudovirales phage</name>
    <dbReference type="NCBI Taxonomy" id="2100421"/>
    <lineage>
        <taxon>Viruses</taxon>
        <taxon>Duplodnaviria</taxon>
        <taxon>Heunggongvirae</taxon>
        <taxon>Uroviricota</taxon>
        <taxon>Caudoviricetes</taxon>
        <taxon>Peduoviridae</taxon>
        <taxon>Maltschvirus</taxon>
        <taxon>Maltschvirus maltsch</taxon>
    </lineage>
</organism>
<evidence type="ECO:0000313" key="6">
    <source>
        <dbReference type="EMBL" id="CAB5238654.1"/>
    </source>
</evidence>
<evidence type="ECO:0000259" key="1">
    <source>
        <dbReference type="Pfam" id="PF21379"/>
    </source>
</evidence>
<dbReference type="EMBL" id="LR797019">
    <property type="protein sequence ID" value="CAB4182133.1"/>
    <property type="molecule type" value="Genomic_DNA"/>
</dbReference>
<name>A0A6J5SCY8_9CAUD</name>
<dbReference type="EMBL" id="LR797272">
    <property type="protein sequence ID" value="CAB4198635.1"/>
    <property type="molecule type" value="Genomic_DNA"/>
</dbReference>
<protein>
    <submittedName>
        <fullName evidence="5">Baseplate wedge subunit</fullName>
    </submittedName>
</protein>
<dbReference type="EMBL" id="LR798454">
    <property type="protein sequence ID" value="CAB5238654.1"/>
    <property type="molecule type" value="Genomic_DNA"/>
</dbReference>
<evidence type="ECO:0000313" key="2">
    <source>
        <dbReference type="EMBL" id="CAB4170708.1"/>
    </source>
</evidence>
<dbReference type="Pfam" id="PF21379">
    <property type="entry name" value="Gp6-like_1st"/>
    <property type="match status" value="1"/>
</dbReference>
<evidence type="ECO:0000313" key="5">
    <source>
        <dbReference type="EMBL" id="CAB4211541.1"/>
    </source>
</evidence>
<evidence type="ECO:0000313" key="3">
    <source>
        <dbReference type="EMBL" id="CAB4182133.1"/>
    </source>
</evidence>
<feature type="domain" description="Baseplate wedge protein gp6-like N-terminal helical" evidence="1">
    <location>
        <begin position="8"/>
        <end position="80"/>
    </location>
</feature>
<sequence length="605" mass="66047">MKVAELDFDTIKTNLKTFLKAQSEFSDYDFEGSGLSVLIDLLAYNTHYNGVYTNLAVNEMFLDSASKRASVVSLSKMLGYTPRSAVCARAIVNVSITAPTSSPTVATLNAQQPFLTSIDGVSYVFYNLEDVTTARSTAGNYNFSNLTIVEGTPLSFKYTVAAGVRYIIPNANIDISTLSIQVQSSSTSDIYETFTRAEDLTAVTETTKVYFLKEIDDGLYEITFGNGVLGTAVSNGNVVTINYFVSSLDAPNSANIFTYNGASVLGSNLSVTTVSPAINGSASEDLASIKFNAPRLFAAQNRAVTPDDYKALIYSKFPAAQTVSVWGGEDNNPPVYGKTYICIKPKDATKLTNQQKETISNEILTPRSVVSITPEIVDPEYFNIKVTSFVHYNPKETGKTAAQIETIVKNAILAYDTNELQKFDGVLRYTKLTGIIDQADPSIVNNITRLMVRHPHTPQYGVNAQYVLNLINPISQDGGKQGEVFASTGFYIPGSTQVHYLDDDSVGNIRLYYLNSNLDKVFVNRTQGTINYELGLVLVRGLNIVSLEGAFFEWQVKPESYDIVSALNQIVQIDPTLLSVTAIADNTANGDLGAGYNYQFNSIRS</sequence>
<reference evidence="5" key="1">
    <citation type="submission" date="2020-05" db="EMBL/GenBank/DDBJ databases">
        <authorList>
            <person name="Chiriac C."/>
            <person name="Salcher M."/>
            <person name="Ghai R."/>
            <person name="Kavagutti S V."/>
        </authorList>
    </citation>
    <scope>NUCLEOTIDE SEQUENCE</scope>
</reference>
<dbReference type="InterPro" id="IPR049026">
    <property type="entry name" value="Gp6-like_N"/>
</dbReference>
<dbReference type="Gene3D" id="3.30.300.200">
    <property type="match status" value="1"/>
</dbReference>
<proteinExistence type="predicted"/>
<dbReference type="EMBL" id="LR797375">
    <property type="protein sequence ID" value="CAB4211541.1"/>
    <property type="molecule type" value="Genomic_DNA"/>
</dbReference>
<gene>
    <name evidence="3" type="ORF">UFOVP1066_150</name>
    <name evidence="4" type="ORF">UFOVP1315_187</name>
    <name evidence="5" type="ORF">UFOVP1421_148</name>
    <name evidence="6" type="ORF">UFOVP1525_158</name>
    <name evidence="2" type="ORF">UFOVP909_121</name>
</gene>
<evidence type="ECO:0000313" key="4">
    <source>
        <dbReference type="EMBL" id="CAB4198635.1"/>
    </source>
</evidence>
<dbReference type="EMBL" id="LR796861">
    <property type="protein sequence ID" value="CAB4170708.1"/>
    <property type="molecule type" value="Genomic_DNA"/>
</dbReference>